<feature type="non-terminal residue" evidence="1">
    <location>
        <position position="265"/>
    </location>
</feature>
<dbReference type="PANTHER" id="PTHR47197">
    <property type="entry name" value="PROTEIN NIRF"/>
    <property type="match status" value="1"/>
</dbReference>
<name>X0UFJ1_9ZZZZ</name>
<dbReference type="InterPro" id="IPR051200">
    <property type="entry name" value="Host-pathogen_enzymatic-act"/>
</dbReference>
<proteinExistence type="predicted"/>
<dbReference type="SUPFAM" id="SSF75011">
    <property type="entry name" value="3-carboxy-cis,cis-mucoante lactonizing enzyme"/>
    <property type="match status" value="1"/>
</dbReference>
<protein>
    <recommendedName>
        <fullName evidence="2">LVIVD repeat-containing protein</fullName>
    </recommendedName>
</protein>
<dbReference type="AlphaFoldDB" id="X0UFJ1"/>
<feature type="non-terminal residue" evidence="1">
    <location>
        <position position="1"/>
    </location>
</feature>
<evidence type="ECO:0008006" key="2">
    <source>
        <dbReference type="Google" id="ProtNLM"/>
    </source>
</evidence>
<comment type="caution">
    <text evidence="1">The sequence shown here is derived from an EMBL/GenBank/DDBJ whole genome shotgun (WGS) entry which is preliminary data.</text>
</comment>
<dbReference type="EMBL" id="BARS01028098">
    <property type="protein sequence ID" value="GAG04484.1"/>
    <property type="molecule type" value="Genomic_DNA"/>
</dbReference>
<dbReference type="InterPro" id="IPR013211">
    <property type="entry name" value="LVIVD"/>
</dbReference>
<accession>X0UFJ1</accession>
<organism evidence="1">
    <name type="scientific">marine sediment metagenome</name>
    <dbReference type="NCBI Taxonomy" id="412755"/>
    <lineage>
        <taxon>unclassified sequences</taxon>
        <taxon>metagenomes</taxon>
        <taxon>ecological metagenomes</taxon>
    </lineage>
</organism>
<dbReference type="Pfam" id="PF08309">
    <property type="entry name" value="LVIVD"/>
    <property type="match status" value="4"/>
</dbReference>
<reference evidence="1" key="1">
    <citation type="journal article" date="2014" name="Front. Microbiol.">
        <title>High frequency of phylogenetically diverse reductive dehalogenase-homologous genes in deep subseafloor sedimentary metagenomes.</title>
        <authorList>
            <person name="Kawai M."/>
            <person name="Futagami T."/>
            <person name="Toyoda A."/>
            <person name="Takaki Y."/>
            <person name="Nishi S."/>
            <person name="Hori S."/>
            <person name="Arai W."/>
            <person name="Tsubouchi T."/>
            <person name="Morono Y."/>
            <person name="Uchiyama I."/>
            <person name="Ito T."/>
            <person name="Fujiyama A."/>
            <person name="Inagaki F."/>
            <person name="Takami H."/>
        </authorList>
    </citation>
    <scope>NUCLEOTIDE SEQUENCE</scope>
    <source>
        <strain evidence="1">Expedition CK06-06</strain>
    </source>
</reference>
<sequence length="265" mass="27606">TLDSAPSYNWTNATAYKDSGLFLIDDGDGTCKVFVDKSGNLGIGTATPTEKLHLNAGNFLQSPGDPVHVGAITDNATMELDGARTIFISGKYAYVAADTDDGVEILDISDPSNPTHVGSINDTTCDAANNDECMLDGARGIYVSGKYAYVAAISDDGVEILDISDPSNPTHVGSITDDETTELNGAISIYVSGKYAYVAARSDDGLEILDISDPTNPTHVGAIGKSATVKLDSASDIYVSGKYAYVAATSDDGVEILDISDPSNP</sequence>
<dbReference type="PANTHER" id="PTHR47197:SF3">
    <property type="entry name" value="DIHYDRO-HEME D1 DEHYDROGENASE"/>
    <property type="match status" value="1"/>
</dbReference>
<evidence type="ECO:0000313" key="1">
    <source>
        <dbReference type="EMBL" id="GAG04484.1"/>
    </source>
</evidence>
<dbReference type="InterPro" id="IPR015943">
    <property type="entry name" value="WD40/YVTN_repeat-like_dom_sf"/>
</dbReference>
<dbReference type="Gene3D" id="2.130.10.10">
    <property type="entry name" value="YVTN repeat-like/Quinoprotein amine dehydrogenase"/>
    <property type="match status" value="1"/>
</dbReference>
<gene>
    <name evidence="1" type="ORF">S01H1_44070</name>
</gene>